<evidence type="ECO:0000313" key="1">
    <source>
        <dbReference type="EMBL" id="KKK51295.1"/>
    </source>
</evidence>
<protein>
    <submittedName>
        <fullName evidence="1">Uncharacterized protein</fullName>
    </submittedName>
</protein>
<gene>
    <name evidence="1" type="ORF">LCGC14_3116390</name>
</gene>
<dbReference type="AlphaFoldDB" id="A0A0F8WSH8"/>
<organism evidence="1">
    <name type="scientific">marine sediment metagenome</name>
    <dbReference type="NCBI Taxonomy" id="412755"/>
    <lineage>
        <taxon>unclassified sequences</taxon>
        <taxon>metagenomes</taxon>
        <taxon>ecological metagenomes</taxon>
    </lineage>
</organism>
<accession>A0A0F8WSH8</accession>
<sequence length="35" mass="3932">MDSLYERVRAIKDDMLELTGTREVGPAREHADSIG</sequence>
<feature type="non-terminal residue" evidence="1">
    <location>
        <position position="35"/>
    </location>
</feature>
<dbReference type="EMBL" id="LAZR01067580">
    <property type="protein sequence ID" value="KKK51295.1"/>
    <property type="molecule type" value="Genomic_DNA"/>
</dbReference>
<comment type="caution">
    <text evidence="1">The sequence shown here is derived from an EMBL/GenBank/DDBJ whole genome shotgun (WGS) entry which is preliminary data.</text>
</comment>
<reference evidence="1" key="1">
    <citation type="journal article" date="2015" name="Nature">
        <title>Complex archaea that bridge the gap between prokaryotes and eukaryotes.</title>
        <authorList>
            <person name="Spang A."/>
            <person name="Saw J.H."/>
            <person name="Jorgensen S.L."/>
            <person name="Zaremba-Niedzwiedzka K."/>
            <person name="Martijn J."/>
            <person name="Lind A.E."/>
            <person name="van Eijk R."/>
            <person name="Schleper C."/>
            <person name="Guy L."/>
            <person name="Ettema T.J."/>
        </authorList>
    </citation>
    <scope>NUCLEOTIDE SEQUENCE</scope>
</reference>
<proteinExistence type="predicted"/>
<name>A0A0F8WSH8_9ZZZZ</name>